<comment type="caution">
    <text evidence="1">The sequence shown here is derived from an EMBL/GenBank/DDBJ whole genome shotgun (WGS) entry which is preliminary data.</text>
</comment>
<reference evidence="1 2" key="1">
    <citation type="submission" date="2021-01" db="EMBL/GenBank/DDBJ databases">
        <title>Paenibacillus sp.nov. isolated from the rhizosphere soil of tomato plant.</title>
        <authorList>
            <person name="Thin K.K."/>
            <person name="Zhang X."/>
            <person name="He S."/>
        </authorList>
    </citation>
    <scope>NUCLEOTIDE SEQUENCE [LARGE SCALE GENOMIC DNA]</scope>
    <source>
        <strain evidence="1 2">DXFW5</strain>
    </source>
</reference>
<accession>A0ABS2HBJ6</accession>
<name>A0ABS2HBJ6_9BACL</name>
<dbReference type="RefSeq" id="WP_193417084.1">
    <property type="nucleotide sequence ID" value="NZ_JADCNN020000023.1"/>
</dbReference>
<evidence type="ECO:0000313" key="1">
    <source>
        <dbReference type="EMBL" id="MBM6997783.1"/>
    </source>
</evidence>
<dbReference type="EMBL" id="JADCNN020000023">
    <property type="protein sequence ID" value="MBM6997783.1"/>
    <property type="molecule type" value="Genomic_DNA"/>
</dbReference>
<sequence length="267" mass="30647">MRLDYQLLEQQLGIVTQNRTDALFTMPAAKLLDRGQLVSFLELYQEKIKGLDLQVSATYFATSWRVVCAALQYMVSVTASRIQISLENLTIQLVMVNGFPWVYFVLNDQAEQPWPAGDRTSWQRGELCRFYGEVLRPVMERIAAVSGLPVAQLWGQLPLGVQFYVRSLADRLEDDILRSRLLEDYELVKQLSAEEFGLKRNPYLVKEVLLDDPYRPGEKSPMKPTCCLAYRTETDHGYCYGCPKLSKSEREAKYAEIRKQLTSVQAQ</sequence>
<protein>
    <submittedName>
        <fullName evidence="1">(2Fe-2S)-binding protein</fullName>
    </submittedName>
</protein>
<organism evidence="1 2">
    <name type="scientific">Paenibacillus rhizolycopersici</name>
    <dbReference type="NCBI Taxonomy" id="2780073"/>
    <lineage>
        <taxon>Bacteria</taxon>
        <taxon>Bacillati</taxon>
        <taxon>Bacillota</taxon>
        <taxon>Bacilli</taxon>
        <taxon>Bacillales</taxon>
        <taxon>Paenibacillaceae</taxon>
        <taxon>Paenibacillus</taxon>
    </lineage>
</organism>
<gene>
    <name evidence="1" type="ORF">IM700_019145</name>
</gene>
<evidence type="ECO:0000313" key="2">
    <source>
        <dbReference type="Proteomes" id="UP001516620"/>
    </source>
</evidence>
<proteinExistence type="predicted"/>
<keyword evidence="2" id="KW-1185">Reference proteome</keyword>
<dbReference type="Proteomes" id="UP001516620">
    <property type="component" value="Unassembled WGS sequence"/>
</dbReference>